<dbReference type="Gene3D" id="1.10.8.430">
    <property type="entry name" value="Helical domain of apoptotic protease-activating factors"/>
    <property type="match status" value="1"/>
</dbReference>
<evidence type="ECO:0000256" key="6">
    <source>
        <dbReference type="ARBA" id="ARBA00022840"/>
    </source>
</evidence>
<evidence type="ECO:0000259" key="7">
    <source>
        <dbReference type="Pfam" id="PF00931"/>
    </source>
</evidence>
<evidence type="ECO:0000313" key="11">
    <source>
        <dbReference type="EMBL" id="KAL3506329.1"/>
    </source>
</evidence>
<reference evidence="11 12" key="1">
    <citation type="submission" date="2024-11" db="EMBL/GenBank/DDBJ databases">
        <title>A near-complete genome assembly of Cinchona calisaya.</title>
        <authorList>
            <person name="Lian D.C."/>
            <person name="Zhao X.W."/>
            <person name="Wei L."/>
        </authorList>
    </citation>
    <scope>NUCLEOTIDE SEQUENCE [LARGE SCALE GENOMIC DNA]</scope>
    <source>
        <tissue evidence="11">Nenye</tissue>
    </source>
</reference>
<dbReference type="InterPro" id="IPR002182">
    <property type="entry name" value="NB-ARC"/>
</dbReference>
<keyword evidence="4" id="KW-0547">Nucleotide-binding</keyword>
<dbReference type="Gene3D" id="1.20.5.4130">
    <property type="match status" value="1"/>
</dbReference>
<dbReference type="InterPro" id="IPR027417">
    <property type="entry name" value="P-loop_NTPase"/>
</dbReference>
<dbReference type="GO" id="GO:0005524">
    <property type="term" value="F:ATP binding"/>
    <property type="evidence" value="ECO:0007669"/>
    <property type="project" value="UniProtKB-KW"/>
</dbReference>
<evidence type="ECO:0000256" key="3">
    <source>
        <dbReference type="ARBA" id="ARBA00022737"/>
    </source>
</evidence>
<evidence type="ECO:0000256" key="1">
    <source>
        <dbReference type="ARBA" id="ARBA00008894"/>
    </source>
</evidence>
<dbReference type="GO" id="GO:0051607">
    <property type="term" value="P:defense response to virus"/>
    <property type="evidence" value="ECO:0007669"/>
    <property type="project" value="UniProtKB-ARBA"/>
</dbReference>
<feature type="domain" description="Disease resistance N-terminal" evidence="8">
    <location>
        <begin position="8"/>
        <end position="92"/>
    </location>
</feature>
<dbReference type="AlphaFoldDB" id="A0ABD2YIU3"/>
<evidence type="ECO:0000256" key="5">
    <source>
        <dbReference type="ARBA" id="ARBA00022821"/>
    </source>
</evidence>
<evidence type="ECO:0000256" key="4">
    <source>
        <dbReference type="ARBA" id="ARBA00022741"/>
    </source>
</evidence>
<sequence>MAEFAEPFVSLILERITTLMIEEGKFLHGVRDQALQLQSELKLMQALLKDADARQDEAAVIREWISQSKDLAYEIENSLETFAFKVASRRRRGVVNALKRYTCILNECFLRHKVGLEIQSLNSRVSNLTKRFQEFGIRTIMEREEGSSSRQQQQLMIRRTCSHVEEEDFVGLESDVKILAEHLVNENDQVTHEYSIVSICGMGGLGKTTIARKVYNHPNVRRHFNCFAWICISQQWQTREILQGILLKIIPEKREEIMKNWTDDELVGQLYRVQQNTKCLVVLDDIWSTSAWECMKSAFPIGGRGSKILLTTRNKNVAVLIGPNGFHHEPRLLSQDESWVLLEKKALRGQYNHGHGHEDVDKLRVLGKEMVKYCGGLPLAIVVLGGILATKHEFNEWKFVFQNVKPYFGKGEIIGQEEGLQVQRILGLSYTDLPYRLKPCFLYLAIYPEDHDIEVESLYQLWMAEGMVSKEDRIGEESMMDVAERYLVEFAKRCMLQVELKKEPSIRKIESCRLHDLMRDLCLAKAKDENFLSVIDYRHRHIDTDIVDSSSSTGNVQRLVIFLNEEDVSKYVPPKKEMIGHVRSFIFSRLGGGLYEGYLARTQFNSFKMLRALTIEGLNPAADTFYDSLCSTLDLFKLQVGELSHLRYLCLRNSSFLCLPSSVGNLEYLETLDLHDCEILWIRDVLWKLKRLRHLCLPSITSPIQGICGKLRFVGLTKLEILENFDTRHCESKDLSKLGNLQVLKVAAYEENDCAKIIDYISNSTHLKHVQLEIEHFPKSEMWSSVLEKLFSSKLYYLNLIGELSMFPEYRAHYFHYLIELVLERTNISADPMETLEKLPNLQKLWLKEDAFVGREMTCRRMGFPQLKFLSLYGLGNLIEWKVEEEAMTKLSRLEIENCWELQRIPDGLRKLQHSKELVIVRSPNFP</sequence>
<gene>
    <name evidence="11" type="ORF">ACH5RR_031711</name>
</gene>
<dbReference type="InterPro" id="IPR041118">
    <property type="entry name" value="Rx_N"/>
</dbReference>
<keyword evidence="3" id="KW-0677">Repeat</keyword>
<keyword evidence="2" id="KW-0433">Leucine-rich repeat</keyword>
<dbReference type="InterPro" id="IPR042197">
    <property type="entry name" value="Apaf_helical"/>
</dbReference>
<evidence type="ECO:0000313" key="12">
    <source>
        <dbReference type="Proteomes" id="UP001630127"/>
    </source>
</evidence>
<dbReference type="Gene3D" id="3.40.50.300">
    <property type="entry name" value="P-loop containing nucleotide triphosphate hydrolases"/>
    <property type="match status" value="1"/>
</dbReference>
<evidence type="ECO:0000256" key="2">
    <source>
        <dbReference type="ARBA" id="ARBA00022614"/>
    </source>
</evidence>
<dbReference type="InterPro" id="IPR036388">
    <property type="entry name" value="WH-like_DNA-bd_sf"/>
</dbReference>
<dbReference type="SUPFAM" id="SSF52058">
    <property type="entry name" value="L domain-like"/>
    <property type="match status" value="1"/>
</dbReference>
<name>A0ABD2YIU3_9GENT</name>
<feature type="domain" description="NB-ARC" evidence="7">
    <location>
        <begin position="174"/>
        <end position="349"/>
    </location>
</feature>
<dbReference type="SUPFAM" id="SSF52540">
    <property type="entry name" value="P-loop containing nucleoside triphosphate hydrolases"/>
    <property type="match status" value="1"/>
</dbReference>
<feature type="domain" description="Disease resistance R13L4/SHOC-2-like LRR" evidence="10">
    <location>
        <begin position="581"/>
        <end position="903"/>
    </location>
</feature>
<dbReference type="EMBL" id="JBJUIK010000013">
    <property type="protein sequence ID" value="KAL3506329.1"/>
    <property type="molecule type" value="Genomic_DNA"/>
</dbReference>
<proteinExistence type="inferred from homology"/>
<dbReference type="Pfam" id="PF23559">
    <property type="entry name" value="WHD_DRP"/>
    <property type="match status" value="1"/>
</dbReference>
<dbReference type="InterPro" id="IPR032675">
    <property type="entry name" value="LRR_dom_sf"/>
</dbReference>
<dbReference type="PRINTS" id="PR00364">
    <property type="entry name" value="DISEASERSIST"/>
</dbReference>
<dbReference type="InterPro" id="IPR044974">
    <property type="entry name" value="Disease_R_plants"/>
</dbReference>
<dbReference type="FunFam" id="1.10.10.10:FF:000322">
    <property type="entry name" value="Probable disease resistance protein At1g63360"/>
    <property type="match status" value="1"/>
</dbReference>
<evidence type="ECO:0000259" key="10">
    <source>
        <dbReference type="Pfam" id="PF23598"/>
    </source>
</evidence>
<dbReference type="Gene3D" id="3.80.10.10">
    <property type="entry name" value="Ribonuclease Inhibitor"/>
    <property type="match status" value="1"/>
</dbReference>
<dbReference type="PANTHER" id="PTHR23155:SF1185">
    <property type="entry name" value="DISEASE RESISTANCE RPP8-LIKE PROTEIN 3-RELATED"/>
    <property type="match status" value="1"/>
</dbReference>
<evidence type="ECO:0008006" key="13">
    <source>
        <dbReference type="Google" id="ProtNLM"/>
    </source>
</evidence>
<dbReference type="CDD" id="cd14798">
    <property type="entry name" value="RX-CC_like"/>
    <property type="match status" value="1"/>
</dbReference>
<comment type="caution">
    <text evidence="11">The sequence shown here is derived from an EMBL/GenBank/DDBJ whole genome shotgun (WGS) entry which is preliminary data.</text>
</comment>
<dbReference type="Pfam" id="PF00931">
    <property type="entry name" value="NB-ARC"/>
    <property type="match status" value="1"/>
</dbReference>
<dbReference type="Pfam" id="PF23598">
    <property type="entry name" value="LRR_14"/>
    <property type="match status" value="1"/>
</dbReference>
<keyword evidence="12" id="KW-1185">Reference proteome</keyword>
<protein>
    <recommendedName>
        <fullName evidence="13">Disease resistance protein At1g50180</fullName>
    </recommendedName>
</protein>
<dbReference type="Pfam" id="PF18052">
    <property type="entry name" value="Rx_N"/>
    <property type="match status" value="1"/>
</dbReference>
<comment type="similarity">
    <text evidence="1">Belongs to the disease resistance NB-LRR family.</text>
</comment>
<evidence type="ECO:0000259" key="9">
    <source>
        <dbReference type="Pfam" id="PF23559"/>
    </source>
</evidence>
<accession>A0ABD2YIU3</accession>
<dbReference type="InterPro" id="IPR038005">
    <property type="entry name" value="RX-like_CC"/>
</dbReference>
<dbReference type="Gene3D" id="1.10.10.10">
    <property type="entry name" value="Winged helix-like DNA-binding domain superfamily/Winged helix DNA-binding domain"/>
    <property type="match status" value="1"/>
</dbReference>
<feature type="domain" description="Disease resistance protein winged helix" evidence="9">
    <location>
        <begin position="446"/>
        <end position="522"/>
    </location>
</feature>
<organism evidence="11 12">
    <name type="scientific">Cinchona calisaya</name>
    <dbReference type="NCBI Taxonomy" id="153742"/>
    <lineage>
        <taxon>Eukaryota</taxon>
        <taxon>Viridiplantae</taxon>
        <taxon>Streptophyta</taxon>
        <taxon>Embryophyta</taxon>
        <taxon>Tracheophyta</taxon>
        <taxon>Spermatophyta</taxon>
        <taxon>Magnoliopsida</taxon>
        <taxon>eudicotyledons</taxon>
        <taxon>Gunneridae</taxon>
        <taxon>Pentapetalae</taxon>
        <taxon>asterids</taxon>
        <taxon>lamiids</taxon>
        <taxon>Gentianales</taxon>
        <taxon>Rubiaceae</taxon>
        <taxon>Cinchonoideae</taxon>
        <taxon>Cinchoneae</taxon>
        <taxon>Cinchona</taxon>
    </lineage>
</organism>
<dbReference type="InterPro" id="IPR058922">
    <property type="entry name" value="WHD_DRP"/>
</dbReference>
<evidence type="ECO:0000259" key="8">
    <source>
        <dbReference type="Pfam" id="PF18052"/>
    </source>
</evidence>
<dbReference type="FunFam" id="3.40.50.300:FF:001091">
    <property type="entry name" value="Probable disease resistance protein At1g61300"/>
    <property type="match status" value="1"/>
</dbReference>
<dbReference type="InterPro" id="IPR055414">
    <property type="entry name" value="LRR_R13L4/SHOC2-like"/>
</dbReference>
<dbReference type="Proteomes" id="UP001630127">
    <property type="component" value="Unassembled WGS sequence"/>
</dbReference>
<keyword evidence="6" id="KW-0067">ATP-binding</keyword>
<dbReference type="PANTHER" id="PTHR23155">
    <property type="entry name" value="DISEASE RESISTANCE PROTEIN RP"/>
    <property type="match status" value="1"/>
</dbReference>
<keyword evidence="5" id="KW-0611">Plant defense</keyword>